<dbReference type="GO" id="GO:0051865">
    <property type="term" value="P:protein autoubiquitination"/>
    <property type="evidence" value="ECO:0007669"/>
    <property type="project" value="UniProtKB-UniRule"/>
</dbReference>
<dbReference type="EMBL" id="WJQU01000002">
    <property type="protein sequence ID" value="KAJ6640661.1"/>
    <property type="molecule type" value="Genomic_DNA"/>
</dbReference>
<dbReference type="AlphaFoldDB" id="A0A9Q0MZX8"/>
<evidence type="ECO:0000256" key="3">
    <source>
        <dbReference type="ARBA" id="ARBA00004906"/>
    </source>
</evidence>
<feature type="region of interest" description="Disordered" evidence="13">
    <location>
        <begin position="1"/>
        <end position="21"/>
    </location>
</feature>
<dbReference type="PROSITE" id="PS50918">
    <property type="entry name" value="WWE"/>
    <property type="match status" value="1"/>
</dbReference>
<reference evidence="16" key="1">
    <citation type="submission" date="2022-07" db="EMBL/GenBank/DDBJ databases">
        <authorList>
            <person name="Trinca V."/>
            <person name="Uliana J.V.C."/>
            <person name="Torres T.T."/>
            <person name="Ward R.J."/>
            <person name="Monesi N."/>
        </authorList>
    </citation>
    <scope>NUCLEOTIDE SEQUENCE</scope>
    <source>
        <strain evidence="16">HSMRA1968</strain>
        <tissue evidence="16">Whole embryos</tissue>
    </source>
</reference>
<keyword evidence="9 12" id="KW-0833">Ubl conjugation pathway</keyword>
<dbReference type="InterPro" id="IPR018123">
    <property type="entry name" value="WWE-dom_subgr"/>
</dbReference>
<feature type="compositionally biased region" description="Basic and acidic residues" evidence="13">
    <location>
        <begin position="149"/>
        <end position="160"/>
    </location>
</feature>
<dbReference type="InterPro" id="IPR001841">
    <property type="entry name" value="Znf_RING"/>
</dbReference>
<feature type="non-terminal residue" evidence="16">
    <location>
        <position position="256"/>
    </location>
</feature>
<comment type="pathway">
    <text evidence="3 12">Protein modification; protein ubiquitination.</text>
</comment>
<dbReference type="SMART" id="SM00678">
    <property type="entry name" value="WWE"/>
    <property type="match status" value="1"/>
</dbReference>
<comment type="catalytic activity">
    <reaction evidence="1 12">
        <text>S-ubiquitinyl-[E2 ubiquitin-conjugating enzyme]-L-cysteine + [acceptor protein]-L-lysine = [E2 ubiquitin-conjugating enzyme]-L-cysteine + N(6)-ubiquitinyl-[acceptor protein]-L-lysine.</text>
        <dbReference type="EC" id="2.3.2.27"/>
    </reaction>
</comment>
<dbReference type="SMART" id="SM00184">
    <property type="entry name" value="RING"/>
    <property type="match status" value="1"/>
</dbReference>
<dbReference type="PROSITE" id="PS50089">
    <property type="entry name" value="ZF_RING_2"/>
    <property type="match status" value="1"/>
</dbReference>
<dbReference type="GO" id="GO:0006511">
    <property type="term" value="P:ubiquitin-dependent protein catabolic process"/>
    <property type="evidence" value="ECO:0007669"/>
    <property type="project" value="UniProtKB-UniRule"/>
</dbReference>
<dbReference type="InterPro" id="IPR004170">
    <property type="entry name" value="WWE_dom"/>
</dbReference>
<keyword evidence="10 12" id="KW-0862">Zinc</keyword>
<keyword evidence="8 11" id="KW-0863">Zinc-finger</keyword>
<dbReference type="GO" id="GO:0005634">
    <property type="term" value="C:nucleus"/>
    <property type="evidence" value="ECO:0007669"/>
    <property type="project" value="TreeGrafter"/>
</dbReference>
<protein>
    <recommendedName>
        <fullName evidence="12">E3 ubiquitin-protein ligase</fullName>
        <ecNumber evidence="12">2.3.2.27</ecNumber>
    </recommendedName>
</protein>
<gene>
    <name evidence="16" type="primary">rnf146</name>
    <name evidence="16" type="ORF">Bhyg_05592</name>
</gene>
<dbReference type="GO" id="GO:0072572">
    <property type="term" value="F:poly-ADP-D-ribose binding"/>
    <property type="evidence" value="ECO:0007669"/>
    <property type="project" value="UniProtKB-UniRule"/>
</dbReference>
<proteinExistence type="predicted"/>
<dbReference type="PANTHER" id="PTHR13417:SF2">
    <property type="entry name" value="E3 UBIQUITIN-PROTEIN LIGASE RNF146"/>
    <property type="match status" value="1"/>
</dbReference>
<evidence type="ECO:0000256" key="1">
    <source>
        <dbReference type="ARBA" id="ARBA00000900"/>
    </source>
</evidence>
<comment type="PTM">
    <text evidence="12">Ubiquitinated; autoubiquitinated.</text>
</comment>
<dbReference type="FunFam" id="3.30.720.50:FF:000003">
    <property type="entry name" value="E3 ubiquitin-protein ligase RNF146"/>
    <property type="match status" value="1"/>
</dbReference>
<evidence type="ECO:0000256" key="8">
    <source>
        <dbReference type="ARBA" id="ARBA00022771"/>
    </source>
</evidence>
<organism evidence="16 17">
    <name type="scientific">Pseudolycoriella hygida</name>
    <dbReference type="NCBI Taxonomy" id="35572"/>
    <lineage>
        <taxon>Eukaryota</taxon>
        <taxon>Metazoa</taxon>
        <taxon>Ecdysozoa</taxon>
        <taxon>Arthropoda</taxon>
        <taxon>Hexapoda</taxon>
        <taxon>Insecta</taxon>
        <taxon>Pterygota</taxon>
        <taxon>Neoptera</taxon>
        <taxon>Endopterygota</taxon>
        <taxon>Diptera</taxon>
        <taxon>Nematocera</taxon>
        <taxon>Sciaroidea</taxon>
        <taxon>Sciaridae</taxon>
        <taxon>Pseudolycoriella</taxon>
    </lineage>
</organism>
<evidence type="ECO:0000256" key="9">
    <source>
        <dbReference type="ARBA" id="ARBA00022786"/>
    </source>
</evidence>
<dbReference type="PROSITE" id="PS00518">
    <property type="entry name" value="ZF_RING_1"/>
    <property type="match status" value="1"/>
</dbReference>
<dbReference type="SUPFAM" id="SSF57850">
    <property type="entry name" value="RING/U-box"/>
    <property type="match status" value="1"/>
</dbReference>
<keyword evidence="4 12" id="KW-0963">Cytoplasm</keyword>
<feature type="region of interest" description="Disordered" evidence="13">
    <location>
        <begin position="146"/>
        <end position="191"/>
    </location>
</feature>
<dbReference type="Gene3D" id="3.30.720.50">
    <property type="match status" value="1"/>
</dbReference>
<evidence type="ECO:0000259" key="15">
    <source>
        <dbReference type="PROSITE" id="PS50918"/>
    </source>
</evidence>
<feature type="compositionally biased region" description="Polar residues" evidence="13">
    <location>
        <begin position="176"/>
        <end position="191"/>
    </location>
</feature>
<dbReference type="PANTHER" id="PTHR13417">
    <property type="entry name" value="E3 UBIQUITIN-PROTEIN LIGASE RNF146"/>
    <property type="match status" value="1"/>
</dbReference>
<comment type="subcellular location">
    <subcellularLocation>
        <location evidence="2 12">Cytoplasm</location>
        <location evidence="2 12">Cytosol</location>
    </subcellularLocation>
</comment>
<evidence type="ECO:0000313" key="17">
    <source>
        <dbReference type="Proteomes" id="UP001151699"/>
    </source>
</evidence>
<comment type="domain">
    <text evidence="12">The WWE domain mediates non-covalent poly(ADP-ribose)-binding.</text>
</comment>
<evidence type="ECO:0000256" key="7">
    <source>
        <dbReference type="ARBA" id="ARBA00022723"/>
    </source>
</evidence>
<feature type="domain" description="RING-type" evidence="14">
    <location>
        <begin position="27"/>
        <end position="65"/>
    </location>
</feature>
<evidence type="ECO:0000313" key="16">
    <source>
        <dbReference type="EMBL" id="KAJ6640661.1"/>
    </source>
</evidence>
<comment type="function">
    <text evidence="12">E3 ubiquitin-protein ligase that specifically binds poly-ADP-ribosylated proteins and mediates their ubiquitination and subsequent degradation.</text>
</comment>
<dbReference type="InterPro" id="IPR037197">
    <property type="entry name" value="WWE_dom_sf"/>
</dbReference>
<keyword evidence="7 12" id="KW-0479">Metal-binding</keyword>
<dbReference type="InterPro" id="IPR018957">
    <property type="entry name" value="Znf_C3HC4_RING-type"/>
</dbReference>
<accession>A0A9Q0MZX8</accession>
<evidence type="ECO:0000256" key="6">
    <source>
        <dbReference type="ARBA" id="ARBA00022687"/>
    </source>
</evidence>
<dbReference type="InterPro" id="IPR033509">
    <property type="entry name" value="RNF146"/>
</dbReference>
<dbReference type="GO" id="GO:0016055">
    <property type="term" value="P:Wnt signaling pathway"/>
    <property type="evidence" value="ECO:0007669"/>
    <property type="project" value="UniProtKB-KW"/>
</dbReference>
<name>A0A9Q0MZX8_9DIPT</name>
<evidence type="ECO:0000256" key="12">
    <source>
        <dbReference type="RuleBase" id="RU367115"/>
    </source>
</evidence>
<evidence type="ECO:0000256" key="4">
    <source>
        <dbReference type="ARBA" id="ARBA00022490"/>
    </source>
</evidence>
<dbReference type="Gene3D" id="3.30.40.10">
    <property type="entry name" value="Zinc/RING finger domain, C3HC4 (zinc finger)"/>
    <property type="match status" value="1"/>
</dbReference>
<dbReference type="GO" id="GO:0005829">
    <property type="term" value="C:cytosol"/>
    <property type="evidence" value="ECO:0007669"/>
    <property type="project" value="UniProtKB-SubCell"/>
</dbReference>
<dbReference type="Pfam" id="PF00097">
    <property type="entry name" value="zf-C3HC4"/>
    <property type="match status" value="1"/>
</dbReference>
<dbReference type="Pfam" id="PF02825">
    <property type="entry name" value="WWE"/>
    <property type="match status" value="1"/>
</dbReference>
<dbReference type="GO" id="GO:0061630">
    <property type="term" value="F:ubiquitin protein ligase activity"/>
    <property type="evidence" value="ECO:0007669"/>
    <property type="project" value="UniProtKB-UniRule"/>
</dbReference>
<keyword evidence="17" id="KW-1185">Reference proteome</keyword>
<keyword evidence="6" id="KW-0879">Wnt signaling pathway</keyword>
<dbReference type="CDD" id="cd16546">
    <property type="entry name" value="RING-HC_RNF146"/>
    <property type="match status" value="1"/>
</dbReference>
<dbReference type="SUPFAM" id="SSF117839">
    <property type="entry name" value="WWE domain"/>
    <property type="match status" value="1"/>
</dbReference>
<evidence type="ECO:0000256" key="10">
    <source>
        <dbReference type="ARBA" id="ARBA00022833"/>
    </source>
</evidence>
<feature type="domain" description="WWE" evidence="15">
    <location>
        <begin position="81"/>
        <end position="158"/>
    </location>
</feature>
<evidence type="ECO:0000259" key="14">
    <source>
        <dbReference type="PROSITE" id="PS50089"/>
    </source>
</evidence>
<sequence>MAEEVIVLDSSDDSNGTTEKNDKDMECPICLQFCIHPCKLPCGHIFCFLCVKGVAYKNRRCALCRRDIPAEYLENPNLVYGVQETTSAITEDGYQWFYEGRNGWWLYDERTSQEIEDAYKNGSKFCTILVAGYVYVVDFESMLQQRQNDPSRKRQVKRDLSTTPKKGVAGLRIDGSTESSSSTLPNYQSDTPNLMPTIAATDAAIQIASNIIDSTLAHAENNDTDDSDSGSTSSTIRRELLNEVEETLNISNTSSI</sequence>
<evidence type="ECO:0000256" key="5">
    <source>
        <dbReference type="ARBA" id="ARBA00022679"/>
    </source>
</evidence>
<dbReference type="GO" id="GO:0008270">
    <property type="term" value="F:zinc ion binding"/>
    <property type="evidence" value="ECO:0007669"/>
    <property type="project" value="UniProtKB-UniRule"/>
</dbReference>
<dbReference type="OrthoDB" id="10065815at2759"/>
<evidence type="ECO:0000256" key="11">
    <source>
        <dbReference type="PROSITE-ProRule" id="PRU00175"/>
    </source>
</evidence>
<comment type="caution">
    <text evidence="16">The sequence shown here is derived from an EMBL/GenBank/DDBJ whole genome shotgun (WGS) entry which is preliminary data.</text>
</comment>
<dbReference type="InterPro" id="IPR013083">
    <property type="entry name" value="Znf_RING/FYVE/PHD"/>
</dbReference>
<dbReference type="Proteomes" id="UP001151699">
    <property type="component" value="Chromosome B"/>
</dbReference>
<evidence type="ECO:0000256" key="13">
    <source>
        <dbReference type="SAM" id="MobiDB-lite"/>
    </source>
</evidence>
<dbReference type="EC" id="2.3.2.27" evidence="12"/>
<dbReference type="InterPro" id="IPR017907">
    <property type="entry name" value="Znf_RING_CS"/>
</dbReference>
<keyword evidence="5 12" id="KW-0808">Transferase</keyword>
<evidence type="ECO:0000256" key="2">
    <source>
        <dbReference type="ARBA" id="ARBA00004514"/>
    </source>
</evidence>
<dbReference type="InterPro" id="IPR044110">
    <property type="entry name" value="RING-HC_RNF146"/>
</dbReference>